<dbReference type="PIRSF" id="PIRSF006250">
    <property type="entry name" value="NadC_ModD"/>
    <property type="match status" value="1"/>
</dbReference>
<dbReference type="Pfam" id="PF02749">
    <property type="entry name" value="QRPTase_N"/>
    <property type="match status" value="1"/>
</dbReference>
<dbReference type="SUPFAM" id="SSF51690">
    <property type="entry name" value="Nicotinate/Quinolinate PRTase C-terminal domain-like"/>
    <property type="match status" value="1"/>
</dbReference>
<dbReference type="InterPro" id="IPR013785">
    <property type="entry name" value="Aldolase_TIM"/>
</dbReference>
<feature type="domain" description="Quinolinate phosphoribosyl transferase C-terminal" evidence="6">
    <location>
        <begin position="106"/>
        <end position="276"/>
    </location>
</feature>
<dbReference type="EMBL" id="SZPQ01000006">
    <property type="protein sequence ID" value="TKI07240.1"/>
    <property type="molecule type" value="Genomic_DNA"/>
</dbReference>
<evidence type="ECO:0000313" key="8">
    <source>
        <dbReference type="EMBL" id="TKI07240.1"/>
    </source>
</evidence>
<dbReference type="Proteomes" id="UP000305202">
    <property type="component" value="Unassembled WGS sequence"/>
</dbReference>
<keyword evidence="9" id="KW-1185">Reference proteome</keyword>
<name>A0ABY2SMX8_9HYPH</name>
<reference evidence="8 9" key="1">
    <citation type="submission" date="2019-04" db="EMBL/GenBank/DDBJ databases">
        <authorList>
            <person name="Li M."/>
            <person name="Gao C."/>
        </authorList>
    </citation>
    <scope>NUCLEOTIDE SEQUENCE [LARGE SCALE GENOMIC DNA]</scope>
    <source>
        <strain evidence="8 9">BGMRC 2031</strain>
    </source>
</reference>
<dbReference type="InterPro" id="IPR006242">
    <property type="entry name" value="ModD"/>
</dbReference>
<protein>
    <recommendedName>
        <fullName evidence="2">Putative pyrophosphorylase ModD</fullName>
    </recommendedName>
</protein>
<keyword evidence="4 5" id="KW-0808">Transferase</keyword>
<proteinExistence type="inferred from homology"/>
<sequence>MIYLSDHELDCLLLEDVRYGDITTRALGIGGQHGTMAFARRRAGKISGVAVAARLLARLALQVDVRSVDGGLAADGETLLTATGTAEKLHQGWKAAQNILEWCCGVAHATHELVSRAQKINGEMRIACTRKTIPGTKNLALATVLDGGGTLHRVGTADSLMLFTNHRRFRADPADWRGHILTLRRNAPDRLIAVEADNEREAEAALRAKPDMLQLDKFSPTAVSKILALAAACAPDCRIAVAGGINVDNIAEYAATGVRLAVTSMPYYAQPADIKVTLQPV</sequence>
<evidence type="ECO:0000259" key="6">
    <source>
        <dbReference type="Pfam" id="PF01729"/>
    </source>
</evidence>
<evidence type="ECO:0000256" key="2">
    <source>
        <dbReference type="ARBA" id="ARBA00019205"/>
    </source>
</evidence>
<accession>A0ABY2SMX8</accession>
<dbReference type="Gene3D" id="3.20.20.70">
    <property type="entry name" value="Aldolase class I"/>
    <property type="match status" value="1"/>
</dbReference>
<dbReference type="InterPro" id="IPR036068">
    <property type="entry name" value="Nicotinate_pribotase-like_C"/>
</dbReference>
<evidence type="ECO:0000313" key="9">
    <source>
        <dbReference type="Proteomes" id="UP000305202"/>
    </source>
</evidence>
<feature type="domain" description="Quinolinate phosphoribosyl transferase N-terminal" evidence="7">
    <location>
        <begin position="21"/>
        <end position="104"/>
    </location>
</feature>
<dbReference type="RefSeq" id="WP_136989502.1">
    <property type="nucleotide sequence ID" value="NZ_SZPQ01000006.1"/>
</dbReference>
<dbReference type="PANTHER" id="PTHR32179:SF4">
    <property type="entry name" value="PYROPHOSPHORYLASE MODD-RELATED"/>
    <property type="match status" value="1"/>
</dbReference>
<dbReference type="NCBIfam" id="TIGR01334">
    <property type="entry name" value="modD"/>
    <property type="match status" value="1"/>
</dbReference>
<comment type="caution">
    <text evidence="8">The sequence shown here is derived from an EMBL/GenBank/DDBJ whole genome shotgun (WGS) entry which is preliminary data.</text>
</comment>
<keyword evidence="3 5" id="KW-0328">Glycosyltransferase</keyword>
<evidence type="ECO:0000256" key="1">
    <source>
        <dbReference type="ARBA" id="ARBA00009400"/>
    </source>
</evidence>
<organism evidence="8 9">
    <name type="scientific">Martelella alba</name>
    <dbReference type="NCBI Taxonomy" id="2590451"/>
    <lineage>
        <taxon>Bacteria</taxon>
        <taxon>Pseudomonadati</taxon>
        <taxon>Pseudomonadota</taxon>
        <taxon>Alphaproteobacteria</taxon>
        <taxon>Hyphomicrobiales</taxon>
        <taxon>Aurantimonadaceae</taxon>
        <taxon>Martelella</taxon>
    </lineage>
</organism>
<gene>
    <name evidence="8" type="primary">modD</name>
    <name evidence="8" type="ORF">FCN80_07390</name>
</gene>
<dbReference type="InterPro" id="IPR037128">
    <property type="entry name" value="Quinolinate_PRibosylTase_N_sf"/>
</dbReference>
<dbReference type="SUPFAM" id="SSF54675">
    <property type="entry name" value="Nicotinate/Quinolinate PRTase N-terminal domain-like"/>
    <property type="match status" value="1"/>
</dbReference>
<evidence type="ECO:0000256" key="5">
    <source>
        <dbReference type="PIRNR" id="PIRNR006250"/>
    </source>
</evidence>
<evidence type="ECO:0000256" key="4">
    <source>
        <dbReference type="ARBA" id="ARBA00022679"/>
    </source>
</evidence>
<dbReference type="InterPro" id="IPR002638">
    <property type="entry name" value="Quinolinate_PRibosylTrfase_C"/>
</dbReference>
<dbReference type="PANTHER" id="PTHR32179">
    <property type="entry name" value="NICOTINATE-NUCLEOTIDE PYROPHOSPHORYLASE [CARBOXYLATING]"/>
    <property type="match status" value="1"/>
</dbReference>
<evidence type="ECO:0000256" key="3">
    <source>
        <dbReference type="ARBA" id="ARBA00022676"/>
    </source>
</evidence>
<dbReference type="Gene3D" id="3.90.1170.20">
    <property type="entry name" value="Quinolinate phosphoribosyl transferase, N-terminal domain"/>
    <property type="match status" value="1"/>
</dbReference>
<comment type="similarity">
    <text evidence="1 5">Belongs to the NadC/ModD family.</text>
</comment>
<dbReference type="InterPro" id="IPR027277">
    <property type="entry name" value="NadC/ModD"/>
</dbReference>
<dbReference type="Pfam" id="PF01729">
    <property type="entry name" value="QRPTase_C"/>
    <property type="match status" value="1"/>
</dbReference>
<dbReference type="InterPro" id="IPR022412">
    <property type="entry name" value="Quinolinate_PRibosylTrfase_N"/>
</dbReference>
<evidence type="ECO:0000259" key="7">
    <source>
        <dbReference type="Pfam" id="PF02749"/>
    </source>
</evidence>